<evidence type="ECO:0000256" key="1">
    <source>
        <dbReference type="ARBA" id="ARBA00023284"/>
    </source>
</evidence>
<keyword evidence="5" id="KW-1185">Reference proteome</keyword>
<proteinExistence type="predicted"/>
<accession>A0A7L5E1X0</accession>
<organism evidence="4 5">
    <name type="scientific">Mucilaginibacter robiniae</name>
    <dbReference type="NCBI Taxonomy" id="2728022"/>
    <lineage>
        <taxon>Bacteria</taxon>
        <taxon>Pseudomonadati</taxon>
        <taxon>Bacteroidota</taxon>
        <taxon>Sphingobacteriia</taxon>
        <taxon>Sphingobacteriales</taxon>
        <taxon>Sphingobacteriaceae</taxon>
        <taxon>Mucilaginibacter</taxon>
    </lineage>
</organism>
<dbReference type="PROSITE" id="PS00194">
    <property type="entry name" value="THIOREDOXIN_1"/>
    <property type="match status" value="1"/>
</dbReference>
<dbReference type="SUPFAM" id="SSF52833">
    <property type="entry name" value="Thioredoxin-like"/>
    <property type="match status" value="1"/>
</dbReference>
<dbReference type="PROSITE" id="PS51352">
    <property type="entry name" value="THIOREDOXIN_2"/>
    <property type="match status" value="1"/>
</dbReference>
<dbReference type="KEGG" id="mrob:HH214_02480"/>
<feature type="signal peptide" evidence="2">
    <location>
        <begin position="1"/>
        <end position="20"/>
    </location>
</feature>
<name>A0A7L5E1X0_9SPHI</name>
<dbReference type="Gene3D" id="3.40.30.10">
    <property type="entry name" value="Glutaredoxin"/>
    <property type="match status" value="1"/>
</dbReference>
<dbReference type="EMBL" id="CP051682">
    <property type="protein sequence ID" value="QJD94823.1"/>
    <property type="molecule type" value="Genomic_DNA"/>
</dbReference>
<evidence type="ECO:0000313" key="5">
    <source>
        <dbReference type="Proteomes" id="UP000503278"/>
    </source>
</evidence>
<dbReference type="InterPro" id="IPR050553">
    <property type="entry name" value="Thioredoxin_ResA/DsbE_sf"/>
</dbReference>
<evidence type="ECO:0000313" key="4">
    <source>
        <dbReference type="EMBL" id="QJD94823.1"/>
    </source>
</evidence>
<evidence type="ECO:0000259" key="3">
    <source>
        <dbReference type="PROSITE" id="PS51352"/>
    </source>
</evidence>
<sequence length="157" mass="18254">MKNRLLLSILLFIVSITSFAQVKRITLPQLEKRISNTDTVYVVNFWATWCGPCVAELPYFNQLQTTYAKQLLKVLLVSMDFDSKYQAVNTFVRTHKLVPEVYLASRKSDQEFIDGINKDWSGALPGTLIVNGKKGFRQFFEQEFTYDELNKLYQTHK</sequence>
<dbReference type="InterPro" id="IPR036249">
    <property type="entry name" value="Thioredoxin-like_sf"/>
</dbReference>
<dbReference type="Proteomes" id="UP000503278">
    <property type="component" value="Chromosome"/>
</dbReference>
<dbReference type="PANTHER" id="PTHR42852:SF13">
    <property type="entry name" value="PROTEIN DIPZ"/>
    <property type="match status" value="1"/>
</dbReference>
<gene>
    <name evidence="4" type="ORF">HH214_02480</name>
</gene>
<reference evidence="4 5" key="1">
    <citation type="submission" date="2020-04" db="EMBL/GenBank/DDBJ databases">
        <title>Genome sequencing of novel species.</title>
        <authorList>
            <person name="Heo J."/>
            <person name="Kim S.-J."/>
            <person name="Kim J.-S."/>
            <person name="Hong S.-B."/>
            <person name="Kwon S.-W."/>
        </authorList>
    </citation>
    <scope>NUCLEOTIDE SEQUENCE [LARGE SCALE GENOMIC DNA]</scope>
    <source>
        <strain evidence="4 5">F39-2</strain>
    </source>
</reference>
<dbReference type="RefSeq" id="WP_169605840.1">
    <property type="nucleotide sequence ID" value="NZ_CP051682.1"/>
</dbReference>
<dbReference type="InterPro" id="IPR017937">
    <property type="entry name" value="Thioredoxin_CS"/>
</dbReference>
<dbReference type="InterPro" id="IPR013766">
    <property type="entry name" value="Thioredoxin_domain"/>
</dbReference>
<evidence type="ECO:0000256" key="2">
    <source>
        <dbReference type="SAM" id="SignalP"/>
    </source>
</evidence>
<dbReference type="Pfam" id="PF00085">
    <property type="entry name" value="Thioredoxin"/>
    <property type="match status" value="1"/>
</dbReference>
<dbReference type="PANTHER" id="PTHR42852">
    <property type="entry name" value="THIOL:DISULFIDE INTERCHANGE PROTEIN DSBE"/>
    <property type="match status" value="1"/>
</dbReference>
<dbReference type="AlphaFoldDB" id="A0A7L5E1X0"/>
<feature type="chain" id="PRO_5029699266" evidence="2">
    <location>
        <begin position="21"/>
        <end position="157"/>
    </location>
</feature>
<dbReference type="CDD" id="cd02966">
    <property type="entry name" value="TlpA_like_family"/>
    <property type="match status" value="1"/>
</dbReference>
<protein>
    <submittedName>
        <fullName evidence="4">TlpA family protein disulfide reductase</fullName>
    </submittedName>
</protein>
<keyword evidence="2" id="KW-0732">Signal</keyword>
<keyword evidence="1" id="KW-0676">Redox-active center</keyword>
<feature type="domain" description="Thioredoxin" evidence="3">
    <location>
        <begin position="3"/>
        <end position="157"/>
    </location>
</feature>